<dbReference type="Gene3D" id="3.40.710.10">
    <property type="entry name" value="DD-peptidase/beta-lactamase superfamily"/>
    <property type="match status" value="1"/>
</dbReference>
<gene>
    <name evidence="3" type="ORF">GCM10009550_44590</name>
</gene>
<keyword evidence="4" id="KW-1185">Reference proteome</keyword>
<dbReference type="PANTHER" id="PTHR43283">
    <property type="entry name" value="BETA-LACTAMASE-RELATED"/>
    <property type="match status" value="1"/>
</dbReference>
<dbReference type="InterPro" id="IPR001466">
    <property type="entry name" value="Beta-lactam-related"/>
</dbReference>
<dbReference type="GO" id="GO:0016787">
    <property type="term" value="F:hydrolase activity"/>
    <property type="evidence" value="ECO:0007669"/>
    <property type="project" value="UniProtKB-KW"/>
</dbReference>
<accession>A0ABN1RHK5</accession>
<dbReference type="Proteomes" id="UP001500665">
    <property type="component" value="Unassembled WGS sequence"/>
</dbReference>
<evidence type="ECO:0000259" key="2">
    <source>
        <dbReference type="Pfam" id="PF00144"/>
    </source>
</evidence>
<feature type="signal peptide" evidence="1">
    <location>
        <begin position="1"/>
        <end position="26"/>
    </location>
</feature>
<keyword evidence="1" id="KW-0732">Signal</keyword>
<dbReference type="InterPro" id="IPR012338">
    <property type="entry name" value="Beta-lactam/transpept-like"/>
</dbReference>
<feature type="domain" description="Beta-lactamase-related" evidence="2">
    <location>
        <begin position="90"/>
        <end position="362"/>
    </location>
</feature>
<protein>
    <submittedName>
        <fullName evidence="3">Serine hydrolase</fullName>
    </submittedName>
</protein>
<dbReference type="InterPro" id="IPR050789">
    <property type="entry name" value="Diverse_Enzym_Activities"/>
</dbReference>
<keyword evidence="3" id="KW-0378">Hydrolase</keyword>
<dbReference type="EMBL" id="BAAAHH010000019">
    <property type="protein sequence ID" value="GAA0957352.1"/>
    <property type="molecule type" value="Genomic_DNA"/>
</dbReference>
<dbReference type="RefSeq" id="WP_344242837.1">
    <property type="nucleotide sequence ID" value="NZ_BAAAHH010000019.1"/>
</dbReference>
<feature type="chain" id="PRO_5046019142" evidence="1">
    <location>
        <begin position="27"/>
        <end position="374"/>
    </location>
</feature>
<comment type="caution">
    <text evidence="3">The sequence shown here is derived from an EMBL/GenBank/DDBJ whole genome shotgun (WGS) entry which is preliminary data.</text>
</comment>
<evidence type="ECO:0000313" key="4">
    <source>
        <dbReference type="Proteomes" id="UP001500665"/>
    </source>
</evidence>
<proteinExistence type="predicted"/>
<name>A0ABN1RHK5_9ACTN</name>
<dbReference type="PANTHER" id="PTHR43283:SF7">
    <property type="entry name" value="BETA-LACTAMASE-RELATED DOMAIN-CONTAINING PROTEIN"/>
    <property type="match status" value="1"/>
</dbReference>
<reference evidence="3 4" key="1">
    <citation type="journal article" date="2019" name="Int. J. Syst. Evol. Microbiol.">
        <title>The Global Catalogue of Microorganisms (GCM) 10K type strain sequencing project: providing services to taxonomists for standard genome sequencing and annotation.</title>
        <authorList>
            <consortium name="The Broad Institute Genomics Platform"/>
            <consortium name="The Broad Institute Genome Sequencing Center for Infectious Disease"/>
            <person name="Wu L."/>
            <person name="Ma J."/>
        </authorList>
    </citation>
    <scope>NUCLEOTIDE SEQUENCE [LARGE SCALE GENOMIC DNA]</scope>
    <source>
        <strain evidence="3 4">JCM 10696</strain>
    </source>
</reference>
<evidence type="ECO:0000313" key="3">
    <source>
        <dbReference type="EMBL" id="GAA0957352.1"/>
    </source>
</evidence>
<organism evidence="3 4">
    <name type="scientific">Actinocorallia libanotica</name>
    <dbReference type="NCBI Taxonomy" id="46162"/>
    <lineage>
        <taxon>Bacteria</taxon>
        <taxon>Bacillati</taxon>
        <taxon>Actinomycetota</taxon>
        <taxon>Actinomycetes</taxon>
        <taxon>Streptosporangiales</taxon>
        <taxon>Thermomonosporaceae</taxon>
        <taxon>Actinocorallia</taxon>
    </lineage>
</organism>
<sequence length="374" mass="40858">MRRRSFSFTLALVLAAGLAAPAPAAARPVASPVAEAGVWPYSELPGFDPLQPSADPVRLVDAPRVLDVTYTLDGKTYTLRDYLRRTAQGFVVLDGDRVVSEWYAPGYHRDSLFQSWSAGKSFTSDAVGVALGEGRIRSLDDTVGDYVPELAATDYGKVRLHNLLRMASGMKWDESTDDVAFHPSVSMGWRSTLKWAATRRKAWEQGTRFNYSSMDSAVLALVVQRATGMPFHRYMAERIWGPAGMAGTAYLGNDSNGNSLGYCCVYATVRDFARFGKLMLDGGAVKGRQVVPSSWVTQATTPSGINARYGLHWWIDSGEGFQASGLGDQKIYVSTRHNVVIARNTLYNLADDDTTAVLRAVAAEVARTRPATNH</sequence>
<dbReference type="SUPFAM" id="SSF56601">
    <property type="entry name" value="beta-lactamase/transpeptidase-like"/>
    <property type="match status" value="1"/>
</dbReference>
<dbReference type="Pfam" id="PF00144">
    <property type="entry name" value="Beta-lactamase"/>
    <property type="match status" value="1"/>
</dbReference>
<evidence type="ECO:0000256" key="1">
    <source>
        <dbReference type="SAM" id="SignalP"/>
    </source>
</evidence>